<reference evidence="2" key="1">
    <citation type="submission" date="2018-05" db="EMBL/GenBank/DDBJ databases">
        <title>Draft genome of Mucuna pruriens seed.</title>
        <authorList>
            <person name="Nnadi N.E."/>
            <person name="Vos R."/>
            <person name="Hasami M.H."/>
            <person name="Devisetty U.K."/>
            <person name="Aguiy J.C."/>
        </authorList>
    </citation>
    <scope>NUCLEOTIDE SEQUENCE [LARGE SCALE GENOMIC DNA]</scope>
    <source>
        <strain evidence="2">JCA_2017</strain>
    </source>
</reference>
<protein>
    <recommendedName>
        <fullName evidence="4">HAT C-terminal dimerisation domain-containing protein</fullName>
    </recommendedName>
</protein>
<feature type="compositionally biased region" description="Acidic residues" evidence="1">
    <location>
        <begin position="210"/>
        <end position="223"/>
    </location>
</feature>
<evidence type="ECO:0008006" key="4">
    <source>
        <dbReference type="Google" id="ProtNLM"/>
    </source>
</evidence>
<dbReference type="SUPFAM" id="SSF53098">
    <property type="entry name" value="Ribonuclease H-like"/>
    <property type="match status" value="1"/>
</dbReference>
<dbReference type="OrthoDB" id="1745734at2759"/>
<evidence type="ECO:0000256" key="1">
    <source>
        <dbReference type="SAM" id="MobiDB-lite"/>
    </source>
</evidence>
<accession>A0A371FR99</accession>
<feature type="non-terminal residue" evidence="2">
    <location>
        <position position="1"/>
    </location>
</feature>
<proteinExistence type="predicted"/>
<dbReference type="InterPro" id="IPR012337">
    <property type="entry name" value="RNaseH-like_sf"/>
</dbReference>
<keyword evidence="3" id="KW-1185">Reference proteome</keyword>
<comment type="caution">
    <text evidence="2">The sequence shown here is derived from an EMBL/GenBank/DDBJ whole genome shotgun (WGS) entry which is preliminary data.</text>
</comment>
<organism evidence="2 3">
    <name type="scientific">Mucuna pruriens</name>
    <name type="common">Velvet bean</name>
    <name type="synonym">Dolichos pruriens</name>
    <dbReference type="NCBI Taxonomy" id="157652"/>
    <lineage>
        <taxon>Eukaryota</taxon>
        <taxon>Viridiplantae</taxon>
        <taxon>Streptophyta</taxon>
        <taxon>Embryophyta</taxon>
        <taxon>Tracheophyta</taxon>
        <taxon>Spermatophyta</taxon>
        <taxon>Magnoliopsida</taxon>
        <taxon>eudicotyledons</taxon>
        <taxon>Gunneridae</taxon>
        <taxon>Pentapetalae</taxon>
        <taxon>rosids</taxon>
        <taxon>fabids</taxon>
        <taxon>Fabales</taxon>
        <taxon>Fabaceae</taxon>
        <taxon>Papilionoideae</taxon>
        <taxon>50 kb inversion clade</taxon>
        <taxon>NPAAA clade</taxon>
        <taxon>indigoferoid/millettioid clade</taxon>
        <taxon>Phaseoleae</taxon>
        <taxon>Mucuna</taxon>
    </lineage>
</organism>
<name>A0A371FR99_MUCPR</name>
<feature type="region of interest" description="Disordered" evidence="1">
    <location>
        <begin position="176"/>
        <end position="223"/>
    </location>
</feature>
<feature type="compositionally biased region" description="Acidic residues" evidence="1">
    <location>
        <begin position="186"/>
        <end position="201"/>
    </location>
</feature>
<evidence type="ECO:0000313" key="2">
    <source>
        <dbReference type="EMBL" id="RDX80623.1"/>
    </source>
</evidence>
<dbReference type="AlphaFoldDB" id="A0A371FR99"/>
<dbReference type="Proteomes" id="UP000257109">
    <property type="component" value="Unassembled WGS sequence"/>
</dbReference>
<evidence type="ECO:0000313" key="3">
    <source>
        <dbReference type="Proteomes" id="UP000257109"/>
    </source>
</evidence>
<gene>
    <name evidence="2" type="ORF">CR513_38811</name>
</gene>
<dbReference type="EMBL" id="QJKJ01008155">
    <property type="protein sequence ID" value="RDX80623.1"/>
    <property type="molecule type" value="Genomic_DNA"/>
</dbReference>
<sequence length="223" mass="26078">MSSHGIIHYLYSNPSIKNDYEAVEGLYKCIERLSENEDFVDIIHREMSAAIRKRVTVAPIEWWKMYGAHTPHLQYLAIKVLQICLKKRNRLEHQNFKTWFMLILQEGYECHDVIDPIDLNDIDDSKEWIMGCGHGEDTKNDLVLFMIDVANASEVGEPLQYTRRQTKMKWEVVASTPRKEKGMEMVGEEDETSEDEGEEEIYNSNTSKSDEEDMNLEEDEDSY</sequence>